<dbReference type="PIRSF" id="PIRSF010376">
    <property type="entry name" value="IspE"/>
    <property type="match status" value="1"/>
</dbReference>
<dbReference type="GO" id="GO:0016114">
    <property type="term" value="P:terpenoid biosynthetic process"/>
    <property type="evidence" value="ECO:0007669"/>
    <property type="project" value="UniProtKB-UniRule"/>
</dbReference>
<feature type="binding site" evidence="10">
    <location>
        <begin position="94"/>
        <end position="104"/>
    </location>
    <ligand>
        <name>ATP</name>
        <dbReference type="ChEBI" id="CHEBI:30616"/>
    </ligand>
</feature>
<dbReference type="InterPro" id="IPR036554">
    <property type="entry name" value="GHMP_kinase_C_sf"/>
</dbReference>
<dbReference type="PANTHER" id="PTHR43527:SF2">
    <property type="entry name" value="4-DIPHOSPHOCYTIDYL-2-C-METHYL-D-ERYTHRITOL KINASE, CHLOROPLASTIC"/>
    <property type="match status" value="1"/>
</dbReference>
<dbReference type="Pfam" id="PF00288">
    <property type="entry name" value="GHMP_kinases_N"/>
    <property type="match status" value="1"/>
</dbReference>
<keyword evidence="7 10" id="KW-0067">ATP-binding</keyword>
<keyword evidence="4 10" id="KW-0808">Transferase</keyword>
<evidence type="ECO:0000256" key="5">
    <source>
        <dbReference type="ARBA" id="ARBA00022741"/>
    </source>
</evidence>
<evidence type="ECO:0000256" key="6">
    <source>
        <dbReference type="ARBA" id="ARBA00022777"/>
    </source>
</evidence>
<feature type="domain" description="GHMP kinase N-terminal" evidence="11">
    <location>
        <begin position="66"/>
        <end position="142"/>
    </location>
</feature>
<dbReference type="Proteomes" id="UP000290958">
    <property type="component" value="Unassembled WGS sequence"/>
</dbReference>
<dbReference type="Pfam" id="PF08544">
    <property type="entry name" value="GHMP_kinases_C"/>
    <property type="match status" value="1"/>
</dbReference>
<dbReference type="GO" id="GO:0005524">
    <property type="term" value="F:ATP binding"/>
    <property type="evidence" value="ECO:0007669"/>
    <property type="project" value="UniProtKB-UniRule"/>
</dbReference>
<comment type="catalytic activity">
    <reaction evidence="10">
        <text>4-CDP-2-C-methyl-D-erythritol + ATP = 4-CDP-2-C-methyl-D-erythritol 2-phosphate + ADP + H(+)</text>
        <dbReference type="Rhea" id="RHEA:18437"/>
        <dbReference type="ChEBI" id="CHEBI:15378"/>
        <dbReference type="ChEBI" id="CHEBI:30616"/>
        <dbReference type="ChEBI" id="CHEBI:57823"/>
        <dbReference type="ChEBI" id="CHEBI:57919"/>
        <dbReference type="ChEBI" id="CHEBI:456216"/>
        <dbReference type="EC" id="2.7.1.148"/>
    </reaction>
</comment>
<feature type="active site" evidence="10">
    <location>
        <position position="136"/>
    </location>
</feature>
<dbReference type="HAMAP" id="MF_00061">
    <property type="entry name" value="IspE"/>
    <property type="match status" value="1"/>
</dbReference>
<dbReference type="NCBIfam" id="TIGR00154">
    <property type="entry name" value="ispE"/>
    <property type="match status" value="1"/>
</dbReference>
<keyword evidence="5 10" id="KW-0547">Nucleotide-binding</keyword>
<sequence>MIAETAYAKINLALHVRARRPDGYHDIETVFAFCADGDGISAEAADELSLSITGPFADGLPVDEGNLVLRAAGAMQAHFNVRTGARITLDKRLPVAAGLGGGSADAAAAARALNRLWRLDASEAALCDAIGRLGADVAACVASRPALGKGVGDALLPPPADTPVSATPILLVNPLKLCPTGPVYQGWDGADRGSLAIVRSGWRNDLTPGAVALVPEIGMALYLLDEIGTAHFVRMSGSGATCFALFETEAARDAARDEIAAQQPDWWTCASVLR</sequence>
<dbReference type="GO" id="GO:0019288">
    <property type="term" value="P:isopentenyl diphosphate biosynthetic process, methylerythritol 4-phosphate pathway"/>
    <property type="evidence" value="ECO:0007669"/>
    <property type="project" value="UniProtKB-UniRule"/>
</dbReference>
<dbReference type="InterPro" id="IPR020568">
    <property type="entry name" value="Ribosomal_Su5_D2-typ_SF"/>
</dbReference>
<evidence type="ECO:0000313" key="13">
    <source>
        <dbReference type="EMBL" id="RXR28471.1"/>
    </source>
</evidence>
<dbReference type="Gene3D" id="3.30.70.890">
    <property type="entry name" value="GHMP kinase, C-terminal domain"/>
    <property type="match status" value="1"/>
</dbReference>
<dbReference type="InterPro" id="IPR014721">
    <property type="entry name" value="Ribsml_uS5_D2-typ_fold_subgr"/>
</dbReference>
<dbReference type="AlphaFoldDB" id="A0A4Q1KFK4"/>
<evidence type="ECO:0000256" key="1">
    <source>
        <dbReference type="ARBA" id="ARBA00009684"/>
    </source>
</evidence>
<dbReference type="InterPro" id="IPR006204">
    <property type="entry name" value="GHMP_kinase_N_dom"/>
</dbReference>
<evidence type="ECO:0000256" key="8">
    <source>
        <dbReference type="ARBA" id="ARBA00023229"/>
    </source>
</evidence>
<evidence type="ECO:0000256" key="2">
    <source>
        <dbReference type="ARBA" id="ARBA00012052"/>
    </source>
</evidence>
<keyword evidence="8 10" id="KW-0414">Isoprene biosynthesis</keyword>
<evidence type="ECO:0000256" key="3">
    <source>
        <dbReference type="ARBA" id="ARBA00017473"/>
    </source>
</evidence>
<comment type="similarity">
    <text evidence="1 10">Belongs to the GHMP kinase family. IspE subfamily.</text>
</comment>
<dbReference type="SUPFAM" id="SSF55060">
    <property type="entry name" value="GHMP Kinase, C-terminal domain"/>
    <property type="match status" value="1"/>
</dbReference>
<dbReference type="InterPro" id="IPR013750">
    <property type="entry name" value="GHMP_kinase_C_dom"/>
</dbReference>
<evidence type="ECO:0000256" key="10">
    <source>
        <dbReference type="HAMAP-Rule" id="MF_00061"/>
    </source>
</evidence>
<keyword evidence="14" id="KW-1185">Reference proteome</keyword>
<evidence type="ECO:0000313" key="14">
    <source>
        <dbReference type="Proteomes" id="UP000290958"/>
    </source>
</evidence>
<dbReference type="OrthoDB" id="9809438at2"/>
<name>A0A4Q1KFK4_9SPHN</name>
<comment type="pathway">
    <text evidence="10">Isoprenoid biosynthesis; isopentenyl diphosphate biosynthesis via DXP pathway; isopentenyl diphosphate from 1-deoxy-D-xylulose 5-phosphate: step 3/6.</text>
</comment>
<evidence type="ECO:0000256" key="7">
    <source>
        <dbReference type="ARBA" id="ARBA00022840"/>
    </source>
</evidence>
<reference evidence="14" key="1">
    <citation type="submission" date="2019-01" db="EMBL/GenBank/DDBJ databases">
        <title>Cytophagaceae bacterium strain CAR-16.</title>
        <authorList>
            <person name="Chen W.-M."/>
        </authorList>
    </citation>
    <scope>NUCLEOTIDE SEQUENCE [LARGE SCALE GENOMIC DNA]</scope>
    <source>
        <strain evidence="14">CHR27</strain>
    </source>
</reference>
<evidence type="ECO:0000259" key="12">
    <source>
        <dbReference type="Pfam" id="PF08544"/>
    </source>
</evidence>
<dbReference type="PANTHER" id="PTHR43527">
    <property type="entry name" value="4-DIPHOSPHOCYTIDYL-2-C-METHYL-D-ERYTHRITOL KINASE, CHLOROPLASTIC"/>
    <property type="match status" value="1"/>
</dbReference>
<evidence type="ECO:0000256" key="9">
    <source>
        <dbReference type="ARBA" id="ARBA00032554"/>
    </source>
</evidence>
<comment type="function">
    <text evidence="10">Catalyzes the phosphorylation of the position 2 hydroxy group of 4-diphosphocytidyl-2C-methyl-D-erythritol.</text>
</comment>
<proteinExistence type="inferred from homology"/>
<dbReference type="EC" id="2.7.1.148" evidence="2 10"/>
<dbReference type="GO" id="GO:0050515">
    <property type="term" value="F:4-(cytidine 5'-diphospho)-2-C-methyl-D-erythritol kinase activity"/>
    <property type="evidence" value="ECO:0007669"/>
    <property type="project" value="UniProtKB-UniRule"/>
</dbReference>
<evidence type="ECO:0000256" key="4">
    <source>
        <dbReference type="ARBA" id="ARBA00022679"/>
    </source>
</evidence>
<dbReference type="Gene3D" id="3.30.230.10">
    <property type="match status" value="1"/>
</dbReference>
<organism evidence="13 14">
    <name type="scientific">Sphingobium fluviale</name>
    <dbReference type="NCBI Taxonomy" id="2506423"/>
    <lineage>
        <taxon>Bacteria</taxon>
        <taxon>Pseudomonadati</taxon>
        <taxon>Pseudomonadota</taxon>
        <taxon>Alphaproteobacteria</taxon>
        <taxon>Sphingomonadales</taxon>
        <taxon>Sphingomonadaceae</taxon>
        <taxon>Sphingobium</taxon>
    </lineage>
</organism>
<dbReference type="InterPro" id="IPR004424">
    <property type="entry name" value="IspE"/>
</dbReference>
<dbReference type="UniPathway" id="UPA00056">
    <property type="reaction ID" value="UER00094"/>
</dbReference>
<gene>
    <name evidence="10" type="primary">ispE</name>
    <name evidence="13" type="ORF">EQG66_10085</name>
</gene>
<feature type="domain" description="GHMP kinase C-terminal" evidence="12">
    <location>
        <begin position="198"/>
        <end position="262"/>
    </location>
</feature>
<evidence type="ECO:0000259" key="11">
    <source>
        <dbReference type="Pfam" id="PF00288"/>
    </source>
</evidence>
<accession>A0A4Q1KFK4</accession>
<comment type="caution">
    <text evidence="13">The sequence shown here is derived from an EMBL/GenBank/DDBJ whole genome shotgun (WGS) entry which is preliminary data.</text>
</comment>
<protein>
    <recommendedName>
        <fullName evidence="3 10">4-diphosphocytidyl-2-C-methyl-D-erythritol kinase</fullName>
        <shortName evidence="10">CMK</shortName>
        <ecNumber evidence="2 10">2.7.1.148</ecNumber>
    </recommendedName>
    <alternativeName>
        <fullName evidence="9 10">4-(cytidine-5'-diphospho)-2-C-methyl-D-erythritol kinase</fullName>
    </alternativeName>
</protein>
<dbReference type="NCBIfam" id="NF011202">
    <property type="entry name" value="PRK14608.1"/>
    <property type="match status" value="1"/>
</dbReference>
<feature type="active site" evidence="10">
    <location>
        <position position="9"/>
    </location>
</feature>
<keyword evidence="6 10" id="KW-0418">Kinase</keyword>
<dbReference type="SUPFAM" id="SSF54211">
    <property type="entry name" value="Ribosomal protein S5 domain 2-like"/>
    <property type="match status" value="1"/>
</dbReference>
<dbReference type="EMBL" id="SBKP01000009">
    <property type="protein sequence ID" value="RXR28471.1"/>
    <property type="molecule type" value="Genomic_DNA"/>
</dbReference>